<dbReference type="EMBL" id="CP020370">
    <property type="protein sequence ID" value="AUB80396.1"/>
    <property type="molecule type" value="Genomic_DNA"/>
</dbReference>
<dbReference type="AlphaFoldDB" id="A0A2K8U478"/>
<reference evidence="3 4" key="1">
    <citation type="submission" date="2017-03" db="EMBL/GenBank/DDBJ databases">
        <title>Complete genome sequence of Candidatus 'Thiodictyon syntrophicum' sp. nov. strain Cad16T, a photolithoautotroph purple sulfur bacterium isolated from an alpine meromictic lake.</title>
        <authorList>
            <person name="Luedin S.M."/>
            <person name="Pothier J.F."/>
            <person name="Danza F."/>
            <person name="Storelli N."/>
            <person name="Wittwer M."/>
            <person name="Tonolla M."/>
        </authorList>
    </citation>
    <scope>NUCLEOTIDE SEQUENCE [LARGE SCALE GENOMIC DNA]</scope>
    <source>
        <strain evidence="3 4">Cad16T</strain>
    </source>
</reference>
<proteinExistence type="predicted"/>
<name>A0A2K8U478_9GAMM</name>
<dbReference type="Proteomes" id="UP000232638">
    <property type="component" value="Chromosome"/>
</dbReference>
<keyword evidence="4" id="KW-1185">Reference proteome</keyword>
<protein>
    <recommendedName>
        <fullName evidence="2">GYF domain-containing protein</fullName>
    </recommendedName>
</protein>
<accession>A0A2K8U478</accession>
<dbReference type="InterPro" id="IPR025904">
    <property type="entry name" value="Tubulin-like"/>
</dbReference>
<sequence length="1253" mass="139541">MAEQENVARARRAEQIVKLRPTLYIGVGGTGMEVILRVRRRILTAVWGPPQHPMRISTLAEFPVAQFIHFDLDHGALVESGKSQRTDPLADAVKLSDEDRLVEAFEIERYSRSDDDLAKYPYIENWSPLTPKKIREMGIDPAKGAGQIRAIARLYFFDKYSKIKDKIRTKLVWLKSGLSNDAQLKALGLDLDQSKFRIIVIGSVAGGTGAGSFLDMGWLAKWIARDTVSAADVEMMVFLPTGYQSANKERTEANGYASFMELETCMRGGSRFVTRWDAYDRPELSVKPYDEVYLIDSGNLAQLHTSNQKDIYDMVADALFEDFASIDFANKKRSVAVNQRQHKILPFTPPVPGGRYGDMRLSYFQGYSAFGQSVLDTQRGVRRDMRAYHWTAEMLKAFFGVAMADLGARRATDKQRDDFMAQYIQLVPRAFTDFPEISDPRAKLNRGEFTDYQMTETLLTDRQGSLIDGMLQKVAASIERIASANKKDDWGSCIREAVKQLEHDVVRDQDSTADTTEDRVTHDAAQLFKETTQRIRDQLYVYLDNKDYGGLEYVLSLVEQIKDRLENPGTGLIAALADNARRYGELRDVVRSCEYDRLLTNLEQTKGSGLFGFGNKEEQARLILNQIKQEISNFLKFHLRATAASHASALLKRISQWLGERQGIDERGDASWSGLVGEFQAGRTSVLAMIDSVEGKVELLLEDTRKDHATYILVDTPEENAPLPPMRELRSWADEVFIDIGGSRTLFPMLAEPKERERLIGLLRVKAEQQIAALSHQLPDESDPLLLALEAMRPIERQRRFAELITRAMPWIDASWGKDFEPKPDQFKCYIGVANAADYEQRFREELVSQVPAGVGISPQQVAFVDTGVPGRAVCYCELSGIPLTTLRGMEAWRTSYRKESEKIPLHTHRDSTQFTHPLAPSTTELNRLADDFYQYLLGVMLGVVVRDTRTETVPPGQYVFSVSRGDSRRIGNERAFRLNGLPETYREQIIGDVNDRLGGLDGVQLACLAVLSDYYAKEVYTPCLVADEMGSQRPVKGFPAAIAEELGRDLREKARRKGVSDADSAGYQRQALGKIDAWSLTVENSNADAYAWEVQESEQPRMKRVVLPVFFEAGGLVGLLGPAAQSATSVVTGATASPGPATAPTPPAFASSLPPPLGVLPVVPQYLYFVVLNGQQQGPYPFLQLQQLLAARQLEFATLAWREGLAGWLPIGQIPELATLPTVTPPPVPATPPPIPGAVPGPVTPLDAPPGT</sequence>
<feature type="domain" description="GYF" evidence="2">
    <location>
        <begin position="1169"/>
        <end position="1218"/>
    </location>
</feature>
<dbReference type="Pfam" id="PF14237">
    <property type="entry name" value="GYF_2"/>
    <property type="match status" value="1"/>
</dbReference>
<organism evidence="3 4">
    <name type="scientific">Candidatus Thiodictyon syntrophicum</name>
    <dbReference type="NCBI Taxonomy" id="1166950"/>
    <lineage>
        <taxon>Bacteria</taxon>
        <taxon>Pseudomonadati</taxon>
        <taxon>Pseudomonadota</taxon>
        <taxon>Gammaproteobacteria</taxon>
        <taxon>Chromatiales</taxon>
        <taxon>Chromatiaceae</taxon>
        <taxon>Thiodictyon</taxon>
    </lineage>
</organism>
<dbReference type="RefSeq" id="WP_100918195.1">
    <property type="nucleotide sequence ID" value="NZ_CP020370.1"/>
</dbReference>
<evidence type="ECO:0000313" key="3">
    <source>
        <dbReference type="EMBL" id="AUB80396.1"/>
    </source>
</evidence>
<dbReference type="OrthoDB" id="3400278at2"/>
<dbReference type="InterPro" id="IPR025640">
    <property type="entry name" value="GYF_2"/>
</dbReference>
<dbReference type="KEGG" id="tsy:THSYN_05140"/>
<evidence type="ECO:0000313" key="4">
    <source>
        <dbReference type="Proteomes" id="UP000232638"/>
    </source>
</evidence>
<dbReference type="Pfam" id="PF13809">
    <property type="entry name" value="Tubulin_2"/>
    <property type="match status" value="1"/>
</dbReference>
<dbReference type="Gene3D" id="3.40.50.1440">
    <property type="entry name" value="Tubulin/FtsZ, GTPase domain"/>
    <property type="match status" value="1"/>
</dbReference>
<dbReference type="InterPro" id="IPR036525">
    <property type="entry name" value="Tubulin/FtsZ_GTPase_sf"/>
</dbReference>
<gene>
    <name evidence="3" type="ORF">THSYN_05140</name>
</gene>
<feature type="region of interest" description="Disordered" evidence="1">
    <location>
        <begin position="1227"/>
        <end position="1253"/>
    </location>
</feature>
<evidence type="ECO:0000256" key="1">
    <source>
        <dbReference type="SAM" id="MobiDB-lite"/>
    </source>
</evidence>
<evidence type="ECO:0000259" key="2">
    <source>
        <dbReference type="Pfam" id="PF14237"/>
    </source>
</evidence>